<dbReference type="EMBL" id="LK056675">
    <property type="protein sequence ID" value="CDR88204.1"/>
    <property type="molecule type" value="Genomic_DNA"/>
</dbReference>
<gene>
    <name evidence="3" type="primary">SSCI52240.1</name>
    <name evidence="2" type="ORF">SPSC_03865</name>
</gene>
<keyword evidence="4" id="KW-1185">Reference proteome</keyword>
<name>A0A0F7SC20_9BASI</name>
<feature type="compositionally biased region" description="Polar residues" evidence="1">
    <location>
        <begin position="287"/>
        <end position="297"/>
    </location>
</feature>
<accession>A0A0F7SC20</accession>
<feature type="compositionally biased region" description="Low complexity" evidence="1">
    <location>
        <begin position="65"/>
        <end position="74"/>
    </location>
</feature>
<feature type="region of interest" description="Disordered" evidence="1">
    <location>
        <begin position="58"/>
        <end position="77"/>
    </location>
</feature>
<feature type="compositionally biased region" description="Pro residues" evidence="1">
    <location>
        <begin position="26"/>
        <end position="37"/>
    </location>
</feature>
<dbReference type="EMBL" id="CCFA01003102">
    <property type="protein sequence ID" value="CDW98323.1"/>
    <property type="molecule type" value="Genomic_DNA"/>
</dbReference>
<dbReference type="CDD" id="cd14686">
    <property type="entry name" value="bZIP"/>
    <property type="match status" value="1"/>
</dbReference>
<dbReference type="Proteomes" id="UP000242770">
    <property type="component" value="Unassembled WGS sequence"/>
</dbReference>
<evidence type="ECO:0000313" key="4">
    <source>
        <dbReference type="Proteomes" id="UP000242770"/>
    </source>
</evidence>
<evidence type="ECO:0000313" key="3">
    <source>
        <dbReference type="EMBL" id="CDW98323.1"/>
    </source>
</evidence>
<feature type="compositionally biased region" description="Polar residues" evidence="1">
    <location>
        <begin position="134"/>
        <end position="144"/>
    </location>
</feature>
<reference evidence="3" key="3">
    <citation type="submission" date="2014-06" db="EMBL/GenBank/DDBJ databases">
        <authorList>
            <person name="Berkman J.Paul."/>
        </authorList>
    </citation>
    <scope>NUCLEOTIDE SEQUENCE [LARGE SCALE GENOMIC DNA]</scope>
</reference>
<feature type="region of interest" description="Disordered" evidence="1">
    <location>
        <begin position="237"/>
        <end position="448"/>
    </location>
</feature>
<organism evidence="3 4">
    <name type="scientific">Sporisorium scitamineum</name>
    <dbReference type="NCBI Taxonomy" id="49012"/>
    <lineage>
        <taxon>Eukaryota</taxon>
        <taxon>Fungi</taxon>
        <taxon>Dikarya</taxon>
        <taxon>Basidiomycota</taxon>
        <taxon>Ustilaginomycotina</taxon>
        <taxon>Ustilaginomycetes</taxon>
        <taxon>Ustilaginales</taxon>
        <taxon>Ustilaginaceae</taxon>
        <taxon>Sporisorium</taxon>
    </lineage>
</organism>
<feature type="compositionally biased region" description="Low complexity" evidence="1">
    <location>
        <begin position="298"/>
        <end position="313"/>
    </location>
</feature>
<dbReference type="AlphaFoldDB" id="A0A0F7SC20"/>
<dbReference type="STRING" id="49012.A0A0F7SC20"/>
<evidence type="ECO:0008006" key="5">
    <source>
        <dbReference type="Google" id="ProtNLM"/>
    </source>
</evidence>
<protein>
    <recommendedName>
        <fullName evidence="5">BZIP domain-containing protein</fullName>
    </recommendedName>
</protein>
<feature type="compositionally biased region" description="Low complexity" evidence="1">
    <location>
        <begin position="117"/>
        <end position="128"/>
    </location>
</feature>
<feature type="compositionally biased region" description="Polar residues" evidence="1">
    <location>
        <begin position="13"/>
        <end position="23"/>
    </location>
</feature>
<reference evidence="4" key="2">
    <citation type="submission" date="2014-06" db="EMBL/GenBank/DDBJ databases">
        <authorList>
            <person name="Berkman P.J."/>
        </authorList>
    </citation>
    <scope>NUCLEOTIDE SEQUENCE [LARGE SCALE GENOMIC DNA]</scope>
</reference>
<evidence type="ECO:0000313" key="2">
    <source>
        <dbReference type="EMBL" id="CDR88204.1"/>
    </source>
</evidence>
<proteinExistence type="predicted"/>
<reference evidence="2" key="1">
    <citation type="submission" date="2014-06" db="EMBL/GenBank/DDBJ databases">
        <authorList>
            <person name="Ju J."/>
            <person name="Zhang J."/>
        </authorList>
    </citation>
    <scope>NUCLEOTIDE SEQUENCE</scope>
    <source>
        <strain evidence="2">SscI8</strain>
    </source>
</reference>
<evidence type="ECO:0000256" key="1">
    <source>
        <dbReference type="SAM" id="MobiDB-lite"/>
    </source>
</evidence>
<dbReference type="OrthoDB" id="2555040at2759"/>
<feature type="region of interest" description="Disordered" evidence="1">
    <location>
        <begin position="117"/>
        <end position="144"/>
    </location>
</feature>
<feature type="region of interest" description="Disordered" evidence="1">
    <location>
        <begin position="13"/>
        <end position="50"/>
    </location>
</feature>
<sequence length="489" mass="52257">MIQMLTHVLGSSDSITWPNQATPGPQLAPSPFAPPYSSPAHTPNHAAPSFAATSRPVIGSHGAISSSNNNNNKGGKSELSALQPMIQTIIARLGKDHQLSRRPVGEQDLTALLQTLMQQQQRQQDQQATKGATPRSTASLSGSNFDFARQGSIAQMPSGFTPRPYTGVDASYGLSASHRSAPLHFADLDFEDEDEDDPDFNPDLNPDLPLSSAWSMAVRDVVASEESRAAAAAAAVAASHSGTPSGAQTPADVLRPDSYRAGNAQSTGCSAMPSPLGDAEGRRPSFEQPSGRSSRLNSFAQASTSALAASASAPPTHSMPTQHDARRSSTGHATPPPSSASADMQAEAAGAASDVLFSPSDRPIRASRKRPGSPSSVSQSRHTYPDLVATSAATRHEEAAAEQSAPRKRGRKPVLEPGEAQRRRAQRNVEYQRMRRQVKKAEESEQSEAVLELKAEVKMLRAEMERLRDENAMLRAQRELDRLQRSNRG</sequence>
<feature type="compositionally biased region" description="Polar residues" evidence="1">
    <location>
        <begin position="373"/>
        <end position="382"/>
    </location>
</feature>